<proteinExistence type="predicted"/>
<sequence length="373" mass="40156">MGVVVITLPISLMLPALVMSHTVSTSASGTGGSTYDDVSSLVPTCWQEISKKSNSVSGYAKSCTSSLECITVMIPGKAQGECHKISDKRYHNVLCSRVHYDIAEKLSVRIISIAKGTIRINHKSRRFNCNDEESCVRKRKIILSQSEEAHMPDEKGLRDVACLQSPIIIFSAAPHHPHPALNLVSSALDHTLSPPTLWHASSHPALGCASSFLRALVSPLKVTTQNGIIWVGIALVILKMSKSYSEQSISLDKMNGRNININKSNIPVGTEAATNKDVVGDLAFIDAHLMVEDRYEAVMNVNLTSNLYSVDFLNPTSSSGSSDDMLMMTSSDGVGVIWMTVCASSSSGSSNGMLTITSSDGERTAILMLRGLK</sequence>
<dbReference type="Proteomes" id="UP001055439">
    <property type="component" value="Chromosome 8"/>
</dbReference>
<feature type="chain" id="PRO_5039306714" evidence="1">
    <location>
        <begin position="21"/>
        <end position="373"/>
    </location>
</feature>
<evidence type="ECO:0000313" key="3">
    <source>
        <dbReference type="Proteomes" id="UP001055439"/>
    </source>
</evidence>
<feature type="signal peptide" evidence="1">
    <location>
        <begin position="1"/>
        <end position="20"/>
    </location>
</feature>
<organism evidence="2 3">
    <name type="scientific">Musa troglodytarum</name>
    <name type="common">fe'i banana</name>
    <dbReference type="NCBI Taxonomy" id="320322"/>
    <lineage>
        <taxon>Eukaryota</taxon>
        <taxon>Viridiplantae</taxon>
        <taxon>Streptophyta</taxon>
        <taxon>Embryophyta</taxon>
        <taxon>Tracheophyta</taxon>
        <taxon>Spermatophyta</taxon>
        <taxon>Magnoliopsida</taxon>
        <taxon>Liliopsida</taxon>
        <taxon>Zingiberales</taxon>
        <taxon>Musaceae</taxon>
        <taxon>Musa</taxon>
    </lineage>
</organism>
<keyword evidence="1" id="KW-0732">Signal</keyword>
<name>A0A9E7KRM2_9LILI</name>
<evidence type="ECO:0000256" key="1">
    <source>
        <dbReference type="SAM" id="SignalP"/>
    </source>
</evidence>
<protein>
    <submittedName>
        <fullName evidence="2">Uncharacterized protein</fullName>
    </submittedName>
</protein>
<keyword evidence="3" id="KW-1185">Reference proteome</keyword>
<accession>A0A9E7KRM2</accession>
<dbReference type="AlphaFoldDB" id="A0A9E7KRM2"/>
<evidence type="ECO:0000313" key="2">
    <source>
        <dbReference type="EMBL" id="URE26931.1"/>
    </source>
</evidence>
<gene>
    <name evidence="2" type="ORF">MUK42_35560</name>
</gene>
<dbReference type="EMBL" id="CP097510">
    <property type="protein sequence ID" value="URE26931.1"/>
    <property type="molecule type" value="Genomic_DNA"/>
</dbReference>
<reference evidence="2" key="1">
    <citation type="submission" date="2022-05" db="EMBL/GenBank/DDBJ databases">
        <title>The Musa troglodytarum L. genome provides insights into the mechanism of non-climacteric behaviour and enrichment of carotenoids.</title>
        <authorList>
            <person name="Wang J."/>
        </authorList>
    </citation>
    <scope>NUCLEOTIDE SEQUENCE</scope>
    <source>
        <tissue evidence="2">Leaf</tissue>
    </source>
</reference>